<dbReference type="Pfam" id="PF13346">
    <property type="entry name" value="ABC2_membrane_5"/>
    <property type="match status" value="1"/>
</dbReference>
<proteinExistence type="predicted"/>
<name>A0A1M5UGY7_9FIRM</name>
<evidence type="ECO:0000313" key="3">
    <source>
        <dbReference type="Proteomes" id="UP000183995"/>
    </source>
</evidence>
<dbReference type="STRING" id="1123282.SAMN02745823_00516"/>
<feature type="transmembrane region" description="Helical" evidence="1">
    <location>
        <begin position="35"/>
        <end position="53"/>
    </location>
</feature>
<evidence type="ECO:0000256" key="1">
    <source>
        <dbReference type="SAM" id="Phobius"/>
    </source>
</evidence>
<reference evidence="2 3" key="1">
    <citation type="submission" date="2016-11" db="EMBL/GenBank/DDBJ databases">
        <authorList>
            <person name="Jaros S."/>
            <person name="Januszkiewicz K."/>
            <person name="Wedrychowicz H."/>
        </authorList>
    </citation>
    <scope>NUCLEOTIDE SEQUENCE [LARGE SCALE GENOMIC DNA]</scope>
    <source>
        <strain evidence="2 3">DSM 10068</strain>
    </source>
</reference>
<dbReference type="AlphaFoldDB" id="A0A1M5UGY7"/>
<gene>
    <name evidence="2" type="ORF">SAMN02745823_00516</name>
</gene>
<keyword evidence="1" id="KW-0472">Membrane</keyword>
<feature type="transmembrane region" description="Helical" evidence="1">
    <location>
        <begin position="182"/>
        <end position="201"/>
    </location>
</feature>
<keyword evidence="1" id="KW-1133">Transmembrane helix</keyword>
<organism evidence="2 3">
    <name type="scientific">Sporobacter termitidis DSM 10068</name>
    <dbReference type="NCBI Taxonomy" id="1123282"/>
    <lineage>
        <taxon>Bacteria</taxon>
        <taxon>Bacillati</taxon>
        <taxon>Bacillota</taxon>
        <taxon>Clostridia</taxon>
        <taxon>Eubacteriales</taxon>
        <taxon>Oscillospiraceae</taxon>
        <taxon>Sporobacter</taxon>
    </lineage>
</organism>
<protein>
    <submittedName>
        <fullName evidence="2">ABC-2 family transporter protein</fullName>
    </submittedName>
</protein>
<keyword evidence="1" id="KW-0812">Transmembrane</keyword>
<dbReference type="RefSeq" id="WP_073076052.1">
    <property type="nucleotide sequence ID" value="NZ_FQXV01000001.1"/>
</dbReference>
<keyword evidence="3" id="KW-1185">Reference proteome</keyword>
<sequence>MKNLFYKEFKLAIPSVFLMFLLFGALLLIPSWPFFIAFGYIFIAFMNIFLVGRENQDIFFTATLPVPKRDAVRARIYAIAAMELAEVAVAVPFAMVNTLVISPLGNQIGMNPNFAFFGFVLMLYAIFNAIFLPMFYKTAHKVGTPILIALAAVLVYAVAVEAAVHTVPYLKTNINALGADHLSSQLVVLAAGIVLFVLMTLSSLKRSIKNFEKVDL</sequence>
<feature type="transmembrane region" description="Helical" evidence="1">
    <location>
        <begin position="74"/>
        <end position="94"/>
    </location>
</feature>
<feature type="transmembrane region" description="Helical" evidence="1">
    <location>
        <begin position="12"/>
        <end position="29"/>
    </location>
</feature>
<feature type="transmembrane region" description="Helical" evidence="1">
    <location>
        <begin position="147"/>
        <end position="170"/>
    </location>
</feature>
<dbReference type="OrthoDB" id="2216839at2"/>
<feature type="transmembrane region" description="Helical" evidence="1">
    <location>
        <begin position="114"/>
        <end position="135"/>
    </location>
</feature>
<dbReference type="Proteomes" id="UP000183995">
    <property type="component" value="Unassembled WGS sequence"/>
</dbReference>
<dbReference type="InterPro" id="IPR025699">
    <property type="entry name" value="ABC2_memb-like"/>
</dbReference>
<dbReference type="EMBL" id="FQXV01000001">
    <property type="protein sequence ID" value="SHH62190.1"/>
    <property type="molecule type" value="Genomic_DNA"/>
</dbReference>
<evidence type="ECO:0000313" key="2">
    <source>
        <dbReference type="EMBL" id="SHH62190.1"/>
    </source>
</evidence>
<accession>A0A1M5UGY7</accession>